<reference evidence="3 4" key="1">
    <citation type="journal article" date="2019" name="Philos. Trans. R. Soc. Lond., B, Biol. Sci.">
        <title>Ant behaviour and brain gene expression of defending hosts depend on the ecological success of the intruding social parasite.</title>
        <authorList>
            <person name="Kaur R."/>
            <person name="Stoldt M."/>
            <person name="Jongepier E."/>
            <person name="Feldmeyer B."/>
            <person name="Menzel F."/>
            <person name="Bornberg-Bauer E."/>
            <person name="Foitzik S."/>
        </authorList>
    </citation>
    <scope>NUCLEOTIDE SEQUENCE [LARGE SCALE GENOMIC DNA]</scope>
    <source>
        <tissue evidence="3">Whole body</tissue>
    </source>
</reference>
<name>A0A4S2L0J9_9HYME</name>
<feature type="compositionally biased region" description="Basic and acidic residues" evidence="1">
    <location>
        <begin position="154"/>
        <end position="174"/>
    </location>
</feature>
<evidence type="ECO:0000256" key="1">
    <source>
        <dbReference type="SAM" id="MobiDB-lite"/>
    </source>
</evidence>
<dbReference type="EMBL" id="QBLH01000367">
    <property type="protein sequence ID" value="TGZ56242.1"/>
    <property type="molecule type" value="Genomic_DNA"/>
</dbReference>
<keyword evidence="2" id="KW-0732">Signal</keyword>
<keyword evidence="4" id="KW-1185">Reference proteome</keyword>
<evidence type="ECO:0000313" key="4">
    <source>
        <dbReference type="Proteomes" id="UP000310200"/>
    </source>
</evidence>
<dbReference type="Proteomes" id="UP000310200">
    <property type="component" value="Unassembled WGS sequence"/>
</dbReference>
<feature type="compositionally biased region" description="Basic and acidic residues" evidence="1">
    <location>
        <begin position="211"/>
        <end position="226"/>
    </location>
</feature>
<evidence type="ECO:0000313" key="3">
    <source>
        <dbReference type="EMBL" id="TGZ56242.1"/>
    </source>
</evidence>
<feature type="signal peptide" evidence="2">
    <location>
        <begin position="1"/>
        <end position="23"/>
    </location>
</feature>
<feature type="non-terminal residue" evidence="3">
    <location>
        <position position="226"/>
    </location>
</feature>
<evidence type="ECO:0000256" key="2">
    <source>
        <dbReference type="SAM" id="SignalP"/>
    </source>
</evidence>
<sequence length="226" mass="26210">MELARVLWIYVLLAVVYVNLVDGANVTQDERANISLSPLTTIMSPRRNNLEHFTRDTRSPPVGSCVARHAWQGCNLFAELVPETIGQETRSSFVHDWCSSTEYLEMNNGQPVIPLPRCDVLARSVPTGRGFTAFRERCRRRCESARKLGARHLAQVERRGREKEESRRNGERLPRTALRRGYRLSAEERRLKSLPERRDSSHPPLTANRYGELERERERERERESN</sequence>
<protein>
    <submittedName>
        <fullName evidence="3">Uncharacterized protein</fullName>
    </submittedName>
</protein>
<accession>A0A4S2L0J9</accession>
<organism evidence="3 4">
    <name type="scientific">Temnothorax longispinosus</name>
    <dbReference type="NCBI Taxonomy" id="300112"/>
    <lineage>
        <taxon>Eukaryota</taxon>
        <taxon>Metazoa</taxon>
        <taxon>Ecdysozoa</taxon>
        <taxon>Arthropoda</taxon>
        <taxon>Hexapoda</taxon>
        <taxon>Insecta</taxon>
        <taxon>Pterygota</taxon>
        <taxon>Neoptera</taxon>
        <taxon>Endopterygota</taxon>
        <taxon>Hymenoptera</taxon>
        <taxon>Apocrita</taxon>
        <taxon>Aculeata</taxon>
        <taxon>Formicoidea</taxon>
        <taxon>Formicidae</taxon>
        <taxon>Myrmicinae</taxon>
        <taxon>Temnothorax</taxon>
    </lineage>
</organism>
<gene>
    <name evidence="3" type="ORF">DBV15_11421</name>
</gene>
<feature type="region of interest" description="Disordered" evidence="1">
    <location>
        <begin position="153"/>
        <end position="226"/>
    </location>
</feature>
<proteinExistence type="predicted"/>
<comment type="caution">
    <text evidence="3">The sequence shown here is derived from an EMBL/GenBank/DDBJ whole genome shotgun (WGS) entry which is preliminary data.</text>
</comment>
<dbReference type="AlphaFoldDB" id="A0A4S2L0J9"/>
<feature type="chain" id="PRO_5020799598" evidence="2">
    <location>
        <begin position="24"/>
        <end position="226"/>
    </location>
</feature>
<feature type="compositionally biased region" description="Basic and acidic residues" evidence="1">
    <location>
        <begin position="185"/>
        <end position="201"/>
    </location>
</feature>